<accession>A0A3N0CJA9</accession>
<reference evidence="6 7" key="1">
    <citation type="submission" date="2018-11" db="EMBL/GenBank/DDBJ databases">
        <authorList>
            <person name="Li F."/>
        </authorList>
    </citation>
    <scope>NUCLEOTIDE SEQUENCE [LARGE SCALE GENOMIC DNA]</scope>
    <source>
        <strain evidence="6 7">Gsoil 097</strain>
    </source>
</reference>
<proteinExistence type="inferred from homology"/>
<dbReference type="GO" id="GO:0005507">
    <property type="term" value="F:copper ion binding"/>
    <property type="evidence" value="ECO:0007669"/>
    <property type="project" value="InterPro"/>
</dbReference>
<dbReference type="InterPro" id="IPR011706">
    <property type="entry name" value="Cu-oxidase_C"/>
</dbReference>
<dbReference type="PANTHER" id="PTHR48267">
    <property type="entry name" value="CUPREDOXIN SUPERFAMILY PROTEIN"/>
    <property type="match status" value="1"/>
</dbReference>
<dbReference type="GO" id="GO:0016491">
    <property type="term" value="F:oxidoreductase activity"/>
    <property type="evidence" value="ECO:0007669"/>
    <property type="project" value="UniProtKB-KW"/>
</dbReference>
<evidence type="ECO:0000256" key="3">
    <source>
        <dbReference type="ARBA" id="ARBA00023002"/>
    </source>
</evidence>
<dbReference type="OrthoDB" id="345021at2"/>
<evidence type="ECO:0000256" key="2">
    <source>
        <dbReference type="ARBA" id="ARBA00022723"/>
    </source>
</evidence>
<dbReference type="EMBL" id="RJSE01000007">
    <property type="protein sequence ID" value="RNL63351.1"/>
    <property type="molecule type" value="Genomic_DNA"/>
</dbReference>
<dbReference type="Proteomes" id="UP000267128">
    <property type="component" value="Unassembled WGS sequence"/>
</dbReference>
<dbReference type="Pfam" id="PF07732">
    <property type="entry name" value="Cu-oxidase_3"/>
    <property type="match status" value="1"/>
</dbReference>
<dbReference type="AlphaFoldDB" id="A0A3N0CJA9"/>
<evidence type="ECO:0000259" key="4">
    <source>
        <dbReference type="Pfam" id="PF07731"/>
    </source>
</evidence>
<protein>
    <submittedName>
        <fullName evidence="6">Copper oxidase</fullName>
    </submittedName>
</protein>
<evidence type="ECO:0000259" key="5">
    <source>
        <dbReference type="Pfam" id="PF07732"/>
    </source>
</evidence>
<dbReference type="InterPro" id="IPR045087">
    <property type="entry name" value="Cu-oxidase_fam"/>
</dbReference>
<gene>
    <name evidence="6" type="ORF">EFK50_11920</name>
</gene>
<evidence type="ECO:0000313" key="6">
    <source>
        <dbReference type="EMBL" id="RNL63351.1"/>
    </source>
</evidence>
<evidence type="ECO:0000313" key="7">
    <source>
        <dbReference type="Proteomes" id="UP000267128"/>
    </source>
</evidence>
<dbReference type="SUPFAM" id="SSF49503">
    <property type="entry name" value="Cupredoxins"/>
    <property type="match status" value="3"/>
</dbReference>
<dbReference type="InterPro" id="IPR011707">
    <property type="entry name" value="Cu-oxidase-like_N"/>
</dbReference>
<dbReference type="Pfam" id="PF07731">
    <property type="entry name" value="Cu-oxidase_2"/>
    <property type="match status" value="1"/>
</dbReference>
<keyword evidence="3" id="KW-0560">Oxidoreductase</keyword>
<keyword evidence="7" id="KW-1185">Reference proteome</keyword>
<comment type="caution">
    <text evidence="6">The sequence shown here is derived from an EMBL/GenBank/DDBJ whole genome shotgun (WGS) entry which is preliminary data.</text>
</comment>
<evidence type="ECO:0000256" key="1">
    <source>
        <dbReference type="ARBA" id="ARBA00010609"/>
    </source>
</evidence>
<dbReference type="CDD" id="cd04232">
    <property type="entry name" value="CuRO_1_CueO_FtsP"/>
    <property type="match status" value="1"/>
</dbReference>
<dbReference type="CDD" id="cd13890">
    <property type="entry name" value="CuRO_3_CueO_FtsP"/>
    <property type="match status" value="1"/>
</dbReference>
<feature type="domain" description="Plastocyanin-like" evidence="4">
    <location>
        <begin position="355"/>
        <end position="470"/>
    </location>
</feature>
<keyword evidence="2" id="KW-0479">Metal-binding</keyword>
<dbReference type="PROSITE" id="PS00080">
    <property type="entry name" value="MULTICOPPER_OXIDASE2"/>
    <property type="match status" value="1"/>
</dbReference>
<comment type="similarity">
    <text evidence="1">Belongs to the multicopper oxidase family.</text>
</comment>
<dbReference type="CDD" id="cd13867">
    <property type="entry name" value="CuRO_2_CueO_FtsP"/>
    <property type="match status" value="1"/>
</dbReference>
<dbReference type="InterPro" id="IPR008972">
    <property type="entry name" value="Cupredoxin"/>
</dbReference>
<sequence>MVAAGLVAAGGFVALAARVWLTAPIDTTGDVDFDRPLAIPPLASSTVVDGERIFDLRLQEGVADFGRGRTPTWGVNGDYLGPTLRAERGERVRIRVRNDLGEDTSLHWHGMHLPAAMDGGPHQPVGAGATWTPHWRIDQTAATLWYHPHLHGKTAAHVYRGLAGLFVLDDAKERSLPLPRSYGVDDIPVILQDKKLHDDGSLDEDAGLFRSAGLTGDTVVVNGTVGPYLDVSTEAVRLRVVNASNTRPYSLRFDDGSSFAMIASDGGLLDAPIFLTRLQLSVGERAEIVVALDPGERRVLRSGPSDSGDRLAGGGDRLDLLELRAADELRPAPALPAALTEQPALAEDEAVRTRTFDLAGFSINGRTMDLGRIDHASTVGDTEIWEVTNADGGSHNFHVHDVQFQVLAVDGEPPPPELAGQKDTVWIRPKETVRLIMRFEGYTSPGTPYMFHCHTLRHEDLGMMGQFVVVEPGQAPDDHVAGSAAGHH</sequence>
<feature type="domain" description="Plastocyanin-like" evidence="5">
    <location>
        <begin position="67"/>
        <end position="172"/>
    </location>
</feature>
<name>A0A3N0CJA9_9ACTN</name>
<organism evidence="6 7">
    <name type="scientific">Nocardioides marmoriginsengisoli</name>
    <dbReference type="NCBI Taxonomy" id="661483"/>
    <lineage>
        <taxon>Bacteria</taxon>
        <taxon>Bacillati</taxon>
        <taxon>Actinomycetota</taxon>
        <taxon>Actinomycetes</taxon>
        <taxon>Propionibacteriales</taxon>
        <taxon>Nocardioidaceae</taxon>
        <taxon>Nocardioides</taxon>
    </lineage>
</organism>
<dbReference type="PANTHER" id="PTHR48267:SF1">
    <property type="entry name" value="BILIRUBIN OXIDASE"/>
    <property type="match status" value="1"/>
</dbReference>
<dbReference type="InterPro" id="IPR002355">
    <property type="entry name" value="Cu_oxidase_Cu_BS"/>
</dbReference>
<dbReference type="Gene3D" id="2.60.40.420">
    <property type="entry name" value="Cupredoxins - blue copper proteins"/>
    <property type="match status" value="3"/>
</dbReference>